<evidence type="ECO:0000256" key="1">
    <source>
        <dbReference type="SAM" id="SignalP"/>
    </source>
</evidence>
<dbReference type="RefSeq" id="WP_066341639.1">
    <property type="nucleotide sequence ID" value="NZ_CP016503.1"/>
</dbReference>
<dbReference type="AlphaFoldDB" id="A0A1B1U7A6"/>
<dbReference type="Proteomes" id="UP000092884">
    <property type="component" value="Chromosome"/>
</dbReference>
<feature type="chain" id="PRO_5008530216" description="Outer membrane beta-barrel protein" evidence="1">
    <location>
        <begin position="24"/>
        <end position="256"/>
    </location>
</feature>
<name>A0A1B1U7A6_9HELI</name>
<keyword evidence="3" id="KW-1185">Reference proteome</keyword>
<evidence type="ECO:0000313" key="2">
    <source>
        <dbReference type="EMBL" id="ANV98663.1"/>
    </source>
</evidence>
<evidence type="ECO:0008006" key="4">
    <source>
        <dbReference type="Google" id="ProtNLM"/>
    </source>
</evidence>
<dbReference type="OrthoDB" id="5328482at2"/>
<sequence length="256" mass="28544">MKFCLKKCLVSVACVGLLSHLSAAETKSGAFVGIGGSISGIHINQQLKLNQLNPSGNQQKLVYSGGLLLGYQHYFNQNNALQTQIFVGSGFPVKYVAKDSREDQNPSGGSHQDKYQASELRTETIPIVKTNVEIVYLLDFLNQGEHTLGLNLGGGYQLDFYLRKMVYYGEIHGFKGDLFSSSANSLTHTFYPKVGLHYYYGRHQFNVDYHFGGILSGKEVEFANTKKIIEKYSASSLSYTIQTIPSYASFSYSYRF</sequence>
<gene>
    <name evidence="2" type="ORF">BBW65_07565</name>
</gene>
<dbReference type="KEGG" id="het:BBW65_07565"/>
<evidence type="ECO:0000313" key="3">
    <source>
        <dbReference type="Proteomes" id="UP000092884"/>
    </source>
</evidence>
<feature type="signal peptide" evidence="1">
    <location>
        <begin position="1"/>
        <end position="23"/>
    </location>
</feature>
<reference evidence="3" key="1">
    <citation type="submission" date="2016-07" db="EMBL/GenBank/DDBJ databases">
        <authorList>
            <person name="Florea S."/>
            <person name="Webb J.S."/>
            <person name="Jaromczyk J."/>
            <person name="Schardl C.L."/>
        </authorList>
    </citation>
    <scope>NUCLEOTIDE SEQUENCE [LARGE SCALE GENOMIC DNA]</scope>
    <source>
        <strain evidence="3">MIT 01-6242</strain>
    </source>
</reference>
<organism evidence="2 3">
    <name type="scientific">Helicobacter enhydrae</name>
    <dbReference type="NCBI Taxonomy" id="222136"/>
    <lineage>
        <taxon>Bacteria</taxon>
        <taxon>Pseudomonadati</taxon>
        <taxon>Campylobacterota</taxon>
        <taxon>Epsilonproteobacteria</taxon>
        <taxon>Campylobacterales</taxon>
        <taxon>Helicobacteraceae</taxon>
        <taxon>Helicobacter</taxon>
    </lineage>
</organism>
<proteinExistence type="predicted"/>
<protein>
    <recommendedName>
        <fullName evidence="4">Outer membrane beta-barrel protein</fullName>
    </recommendedName>
</protein>
<keyword evidence="1" id="KW-0732">Signal</keyword>
<accession>A0A1B1U7A6</accession>
<dbReference type="EMBL" id="CP016503">
    <property type="protein sequence ID" value="ANV98663.1"/>
    <property type="molecule type" value="Genomic_DNA"/>
</dbReference>